<keyword evidence="1" id="KW-0812">Transmembrane</keyword>
<keyword evidence="1" id="KW-1133">Transmembrane helix</keyword>
<dbReference type="AlphaFoldDB" id="A0A0V0QEK9"/>
<sequence>MTQLTKEEYYKHSKIFAKNSQIGHGNLDMNTSNYLIGKYSSLGLRLFFEFLKCSIIIFAFMSVVSSASIIVNYYGKEIVVSEIGYFQYAAKLALFSFGNQKLQYDDGEQIEYKLFQTMNLKIESCHLVRRYHDTLFLHKKTYEAKKQWKMLEALEQRGGRKKKILEKLFPSIFNELEKAKQYYFKVQKKHNQIIQQKKLQIQHHDDYDSIKALLVFSTVEEKNRALYSFNKLYLNQFCFTNLRCLFKKQRYTLHLRIFGYSIPQVMNDNIFKLYQQGNELPSFLSLDRNFYITIQSKLVICLTRSMQNYYAMRDKLTGKEFSIANAYSTVLNTMFVTLLYSSGMPILIPIETVLLFFQYKVFKKQLIRYSKKYKAQYDQMKERIGLVSYKIEDNPNYSGLISSINSCFYNTEEIGESCFQKSQQNIPKINLPNKLDQQLQGEIQQMIKEKYDENIEIIPENSEEMTERFQKYEKNKIVPINNNNDIKNSNRNSNESNPLQNLQNITELISSSSSKSQTELDKTDIESQNMLQNYKQKILSPMVNKQNNQVVSKENKYKKFPIRKNSCQTNLLKNKTPENLRLNVNHLENEIAQFSGLSTPGVQNSVQNLLKENSSNHSEI</sequence>
<evidence type="ECO:0000256" key="1">
    <source>
        <dbReference type="SAM" id="Phobius"/>
    </source>
</evidence>
<dbReference type="InParanoid" id="A0A0V0QEK9"/>
<accession>A0A0V0QEK9</accession>
<dbReference type="Proteomes" id="UP000054937">
    <property type="component" value="Unassembled WGS sequence"/>
</dbReference>
<comment type="caution">
    <text evidence="2">The sequence shown here is derived from an EMBL/GenBank/DDBJ whole genome shotgun (WGS) entry which is preliminary data.</text>
</comment>
<evidence type="ECO:0000313" key="3">
    <source>
        <dbReference type="Proteomes" id="UP000054937"/>
    </source>
</evidence>
<feature type="transmembrane region" description="Helical" evidence="1">
    <location>
        <begin position="55"/>
        <end position="75"/>
    </location>
</feature>
<organism evidence="2 3">
    <name type="scientific">Pseudocohnilembus persalinus</name>
    <name type="common">Ciliate</name>
    <dbReference type="NCBI Taxonomy" id="266149"/>
    <lineage>
        <taxon>Eukaryota</taxon>
        <taxon>Sar</taxon>
        <taxon>Alveolata</taxon>
        <taxon>Ciliophora</taxon>
        <taxon>Intramacronucleata</taxon>
        <taxon>Oligohymenophorea</taxon>
        <taxon>Scuticociliatia</taxon>
        <taxon>Philasterida</taxon>
        <taxon>Pseudocohnilembidae</taxon>
        <taxon>Pseudocohnilembus</taxon>
    </lineage>
</organism>
<protein>
    <recommendedName>
        <fullName evidence="4">Transmembrane protein</fullName>
    </recommendedName>
</protein>
<dbReference type="EMBL" id="LDAU01000183">
    <property type="protein sequence ID" value="KRX00621.1"/>
    <property type="molecule type" value="Genomic_DNA"/>
</dbReference>
<name>A0A0V0QEK9_PSEPJ</name>
<keyword evidence="1" id="KW-0472">Membrane</keyword>
<evidence type="ECO:0000313" key="2">
    <source>
        <dbReference type="EMBL" id="KRX00621.1"/>
    </source>
</evidence>
<reference evidence="2 3" key="1">
    <citation type="journal article" date="2015" name="Sci. Rep.">
        <title>Genome of the facultative scuticociliatosis pathogen Pseudocohnilembus persalinus provides insight into its virulence through horizontal gene transfer.</title>
        <authorList>
            <person name="Xiong J."/>
            <person name="Wang G."/>
            <person name="Cheng J."/>
            <person name="Tian M."/>
            <person name="Pan X."/>
            <person name="Warren A."/>
            <person name="Jiang C."/>
            <person name="Yuan D."/>
            <person name="Miao W."/>
        </authorList>
    </citation>
    <scope>NUCLEOTIDE SEQUENCE [LARGE SCALE GENOMIC DNA]</scope>
    <source>
        <strain evidence="2">36N120E</strain>
    </source>
</reference>
<keyword evidence="3" id="KW-1185">Reference proteome</keyword>
<proteinExistence type="predicted"/>
<evidence type="ECO:0008006" key="4">
    <source>
        <dbReference type="Google" id="ProtNLM"/>
    </source>
</evidence>
<gene>
    <name evidence="2" type="ORF">PPERSA_00848</name>
</gene>